<protein>
    <submittedName>
        <fullName evidence="2">Uncharacterized protein</fullName>
    </submittedName>
</protein>
<accession>A0ABU0G976</accession>
<comment type="caution">
    <text evidence="2">The sequence shown here is derived from an EMBL/GenBank/DDBJ whole genome shotgun (WGS) entry which is preliminary data.</text>
</comment>
<proteinExistence type="predicted"/>
<evidence type="ECO:0000256" key="1">
    <source>
        <dbReference type="SAM" id="MobiDB-lite"/>
    </source>
</evidence>
<evidence type="ECO:0000313" key="2">
    <source>
        <dbReference type="EMBL" id="MDQ0421207.1"/>
    </source>
</evidence>
<name>A0ABU0G976_9HYPH</name>
<dbReference type="Proteomes" id="UP001238496">
    <property type="component" value="Unassembled WGS sequence"/>
</dbReference>
<gene>
    <name evidence="2" type="ORF">J2045_002234</name>
</gene>
<dbReference type="EMBL" id="JAUSUW010000005">
    <property type="protein sequence ID" value="MDQ0421207.1"/>
    <property type="molecule type" value="Genomic_DNA"/>
</dbReference>
<evidence type="ECO:0000313" key="3">
    <source>
        <dbReference type="Proteomes" id="UP001238496"/>
    </source>
</evidence>
<feature type="region of interest" description="Disordered" evidence="1">
    <location>
        <begin position="31"/>
        <end position="54"/>
    </location>
</feature>
<sequence length="216" mass="23574">MSRYLSLVEERFKEILEIARVLLDENDPGKASRSIVMDKQSTSVGRQGIDPLTGESKEIRGSQIGCKGEQEGALRSPPIGKTELPREAQQRATAQAFLDITGMIGLGIIRFHHDGRKPLPATEAKGMVAGHKHVALALRLQAILAAAHRQRLEIGVVLEKDAGILGPEGMSSIRRHGEAETSQPASAGFKVNDREHEVVDSAWREGSVQHRGNHFL</sequence>
<reference evidence="2 3" key="1">
    <citation type="submission" date="2023-07" db="EMBL/GenBank/DDBJ databases">
        <title>Genomic Encyclopedia of Type Strains, Phase IV (KMG-IV): sequencing the most valuable type-strain genomes for metagenomic binning, comparative biology and taxonomic classification.</title>
        <authorList>
            <person name="Goeker M."/>
        </authorList>
    </citation>
    <scope>NUCLEOTIDE SEQUENCE [LARGE SCALE GENOMIC DNA]</scope>
    <source>
        <strain evidence="2 3">DSM 1111</strain>
    </source>
</reference>
<organism evidence="2 3">
    <name type="scientific">Peteryoungia aggregata LMG 23059</name>
    <dbReference type="NCBI Taxonomy" id="1368425"/>
    <lineage>
        <taxon>Bacteria</taxon>
        <taxon>Pseudomonadati</taxon>
        <taxon>Pseudomonadota</taxon>
        <taxon>Alphaproteobacteria</taxon>
        <taxon>Hyphomicrobiales</taxon>
        <taxon>Rhizobiaceae</taxon>
        <taxon>Peteryoungia</taxon>
    </lineage>
</organism>
<keyword evidence="3" id="KW-1185">Reference proteome</keyword>